<dbReference type="EMBL" id="QSOV01000007">
    <property type="protein sequence ID" value="RGJ23554.1"/>
    <property type="molecule type" value="Genomic_DNA"/>
</dbReference>
<organism evidence="1 2">
    <name type="scientific">Coprococcus comes</name>
    <dbReference type="NCBI Taxonomy" id="410072"/>
    <lineage>
        <taxon>Bacteria</taxon>
        <taxon>Bacillati</taxon>
        <taxon>Bacillota</taxon>
        <taxon>Clostridia</taxon>
        <taxon>Lachnospirales</taxon>
        <taxon>Lachnospiraceae</taxon>
        <taxon>Coprococcus</taxon>
    </lineage>
</organism>
<comment type="caution">
    <text evidence="1">The sequence shown here is derived from an EMBL/GenBank/DDBJ whole genome shotgun (WGS) entry which is preliminary data.</text>
</comment>
<sequence length="81" mass="9233">MGKSYADWKLSQSSVTEPDEVEEAYKKVIATLSPEQEEVITKYCDQIFNSGAETEEFFYRLGLKDGLHLKTVVKKVIRSLS</sequence>
<evidence type="ECO:0000313" key="1">
    <source>
        <dbReference type="EMBL" id="RGJ23554.1"/>
    </source>
</evidence>
<proteinExistence type="predicted"/>
<dbReference type="AlphaFoldDB" id="A0A3E4GQB3"/>
<dbReference type="Proteomes" id="UP000260655">
    <property type="component" value="Unassembled WGS sequence"/>
</dbReference>
<evidence type="ECO:0000313" key="2">
    <source>
        <dbReference type="Proteomes" id="UP000260655"/>
    </source>
</evidence>
<gene>
    <name evidence="1" type="ORF">DXD67_07985</name>
</gene>
<reference evidence="1 2" key="1">
    <citation type="submission" date="2018-08" db="EMBL/GenBank/DDBJ databases">
        <title>A genome reference for cultivated species of the human gut microbiota.</title>
        <authorList>
            <person name="Zou Y."/>
            <person name="Xue W."/>
            <person name="Luo G."/>
        </authorList>
    </citation>
    <scope>NUCLEOTIDE SEQUENCE [LARGE SCALE GENOMIC DNA]</scope>
    <source>
        <strain evidence="1 2">TM07-19</strain>
    </source>
</reference>
<protein>
    <submittedName>
        <fullName evidence="1">Uncharacterized protein</fullName>
    </submittedName>
</protein>
<accession>A0A3E4GQB3</accession>
<name>A0A3E4GQB3_9FIRM</name>